<name>A0A6G7KAA8_9LACT</name>
<evidence type="ECO:0000256" key="9">
    <source>
        <dbReference type="ARBA" id="ARBA00051206"/>
    </source>
</evidence>
<feature type="binding site" evidence="13">
    <location>
        <position position="161"/>
    </location>
    <ligand>
        <name>ATP</name>
        <dbReference type="ChEBI" id="CHEBI:30616"/>
    </ligand>
</feature>
<evidence type="ECO:0000256" key="2">
    <source>
        <dbReference type="ARBA" id="ARBA00011738"/>
    </source>
</evidence>
<evidence type="ECO:0000256" key="3">
    <source>
        <dbReference type="ARBA" id="ARBA00022598"/>
    </source>
</evidence>
<dbReference type="InterPro" id="IPR014729">
    <property type="entry name" value="Rossmann-like_a/b/a_fold"/>
</dbReference>
<evidence type="ECO:0000256" key="6">
    <source>
        <dbReference type="ARBA" id="ARBA00022840"/>
    </source>
</evidence>
<dbReference type="GO" id="GO:0008795">
    <property type="term" value="F:NAD+ synthase activity"/>
    <property type="evidence" value="ECO:0007669"/>
    <property type="project" value="UniProtKB-UniRule"/>
</dbReference>
<dbReference type="Proteomes" id="UP000501451">
    <property type="component" value="Chromosome"/>
</dbReference>
<evidence type="ECO:0000256" key="15">
    <source>
        <dbReference type="RuleBase" id="RU003812"/>
    </source>
</evidence>
<reference evidence="17 18" key="1">
    <citation type="journal article" date="2017" name="Int. J. Syst. Evol. Microbiol.">
        <title>Jeotgalibaca porci sp. nov. and Jeotgalibaca arthritidis sp. nov., isolated from pigs, and emended description of the genus Jeotgalibaca.</title>
        <authorList>
            <person name="Zamora L."/>
            <person name="Perez-Sancho M."/>
            <person name="Dominguez L."/>
            <person name="Fernandez-Garayzabal J.F."/>
            <person name="Vela A.I."/>
        </authorList>
    </citation>
    <scope>NUCLEOTIDE SEQUENCE [LARGE SCALE GENOMIC DNA]</scope>
    <source>
        <strain evidence="17 18">CECT 9157</strain>
    </source>
</reference>
<dbReference type="GO" id="GO:0003952">
    <property type="term" value="F:NAD+ synthase (glutamine-hydrolyzing) activity"/>
    <property type="evidence" value="ECO:0007669"/>
    <property type="project" value="InterPro"/>
</dbReference>
<feature type="binding site" evidence="13">
    <location>
        <position position="181"/>
    </location>
    <ligand>
        <name>deamido-NAD(+)</name>
        <dbReference type="ChEBI" id="CHEBI:58437"/>
        <note>ligand shared between two neighboring subunits</note>
    </ligand>
</feature>
<feature type="binding site" evidence="13">
    <location>
        <position position="166"/>
    </location>
    <ligand>
        <name>Mg(2+)</name>
        <dbReference type="ChEBI" id="CHEBI:18420"/>
    </ligand>
</feature>
<keyword evidence="5 13" id="KW-0547">Nucleotide-binding</keyword>
<keyword evidence="7 13" id="KW-0460">Magnesium</keyword>
<keyword evidence="8 13" id="KW-0520">NAD</keyword>
<keyword evidence="18" id="KW-1185">Reference proteome</keyword>
<feature type="binding site" evidence="13">
    <location>
        <begin position="47"/>
        <end position="54"/>
    </location>
    <ligand>
        <name>ATP</name>
        <dbReference type="ChEBI" id="CHEBI:30616"/>
    </ligand>
</feature>
<proteinExistence type="inferred from homology"/>
<dbReference type="HAMAP" id="MF_00193">
    <property type="entry name" value="NadE_ammonia_dep"/>
    <property type="match status" value="1"/>
</dbReference>
<feature type="domain" description="NAD/GMP synthase" evidence="16">
    <location>
        <begin position="24"/>
        <end position="266"/>
    </location>
</feature>
<feature type="binding site" evidence="13">
    <location>
        <position position="212"/>
    </location>
    <ligand>
        <name>ATP</name>
        <dbReference type="ChEBI" id="CHEBI:30616"/>
    </ligand>
</feature>
<dbReference type="EC" id="6.3.1.5" evidence="11 13"/>
<comment type="similarity">
    <text evidence="1 13 14">Belongs to the NAD synthetase family.</text>
</comment>
<keyword evidence="4 13" id="KW-0479">Metal-binding</keyword>
<dbReference type="InterPro" id="IPR022926">
    <property type="entry name" value="NH(3)-dep_NAD(+)_synth"/>
</dbReference>
<evidence type="ECO:0000256" key="14">
    <source>
        <dbReference type="RuleBase" id="RU003811"/>
    </source>
</evidence>
<dbReference type="GO" id="GO:0046872">
    <property type="term" value="F:metal ion binding"/>
    <property type="evidence" value="ECO:0007669"/>
    <property type="project" value="UniProtKB-KW"/>
</dbReference>
<evidence type="ECO:0000256" key="13">
    <source>
        <dbReference type="HAMAP-Rule" id="MF_00193"/>
    </source>
</evidence>
<comment type="catalytic activity">
    <reaction evidence="9 13 15">
        <text>deamido-NAD(+) + NH4(+) + ATP = AMP + diphosphate + NAD(+) + H(+)</text>
        <dbReference type="Rhea" id="RHEA:21188"/>
        <dbReference type="ChEBI" id="CHEBI:15378"/>
        <dbReference type="ChEBI" id="CHEBI:28938"/>
        <dbReference type="ChEBI" id="CHEBI:30616"/>
        <dbReference type="ChEBI" id="CHEBI:33019"/>
        <dbReference type="ChEBI" id="CHEBI:57540"/>
        <dbReference type="ChEBI" id="CHEBI:58437"/>
        <dbReference type="ChEBI" id="CHEBI:456215"/>
        <dbReference type="EC" id="6.3.1.5"/>
    </reaction>
</comment>
<evidence type="ECO:0000313" key="18">
    <source>
        <dbReference type="Proteomes" id="UP000501451"/>
    </source>
</evidence>
<feature type="binding site" description="in other chain" evidence="13">
    <location>
        <begin position="261"/>
        <end position="262"/>
    </location>
    <ligand>
        <name>deamido-NAD(+)</name>
        <dbReference type="ChEBI" id="CHEBI:58437"/>
        <note>ligand shared between two neighboring subunits</note>
    </ligand>
</feature>
<evidence type="ECO:0000256" key="10">
    <source>
        <dbReference type="ARBA" id="ARBA00055966"/>
    </source>
</evidence>
<feature type="binding site" description="in other chain" evidence="13">
    <location>
        <position position="174"/>
    </location>
    <ligand>
        <name>deamido-NAD(+)</name>
        <dbReference type="ChEBI" id="CHEBI:58437"/>
        <note>ligand shared between two neighboring subunits</note>
    </ligand>
</feature>
<comment type="subunit">
    <text evidence="2 13">Homodimer.</text>
</comment>
<dbReference type="Gene3D" id="3.40.50.620">
    <property type="entry name" value="HUPs"/>
    <property type="match status" value="1"/>
</dbReference>
<dbReference type="InterPro" id="IPR003694">
    <property type="entry name" value="NAD_synthase"/>
</dbReference>
<evidence type="ECO:0000256" key="12">
    <source>
        <dbReference type="ARBA" id="ARBA00070926"/>
    </source>
</evidence>
<dbReference type="AlphaFoldDB" id="A0A6G7KAA8"/>
<evidence type="ECO:0000256" key="11">
    <source>
        <dbReference type="ARBA" id="ARBA00066987"/>
    </source>
</evidence>
<comment type="function">
    <text evidence="10 13">Catalyzes the ATP-dependent amidation of deamido-NAD to form NAD. Uses ammonia as a nitrogen source.</text>
</comment>
<evidence type="ECO:0000313" key="17">
    <source>
        <dbReference type="EMBL" id="QII82204.1"/>
    </source>
</evidence>
<dbReference type="KEGG" id="jar:G7057_07005"/>
<evidence type="ECO:0000259" key="16">
    <source>
        <dbReference type="Pfam" id="PF02540"/>
    </source>
</evidence>
<evidence type="ECO:0000256" key="7">
    <source>
        <dbReference type="ARBA" id="ARBA00022842"/>
    </source>
</evidence>
<feature type="binding site" description="in other chain" evidence="13">
    <location>
        <position position="141"/>
    </location>
    <ligand>
        <name>deamido-NAD(+)</name>
        <dbReference type="ChEBI" id="CHEBI:58437"/>
        <note>ligand shared between two neighboring subunits</note>
    </ligand>
</feature>
<dbReference type="NCBIfam" id="NF001979">
    <property type="entry name" value="PRK00768.1"/>
    <property type="match status" value="1"/>
</dbReference>
<dbReference type="GO" id="GO:0004359">
    <property type="term" value="F:glutaminase activity"/>
    <property type="evidence" value="ECO:0007669"/>
    <property type="project" value="InterPro"/>
</dbReference>
<dbReference type="PANTHER" id="PTHR23090">
    <property type="entry name" value="NH 3 /GLUTAMINE-DEPENDENT NAD + SYNTHETASE"/>
    <property type="match status" value="1"/>
</dbReference>
<feature type="binding site" evidence="13">
    <location>
        <position position="190"/>
    </location>
    <ligand>
        <name>ATP</name>
        <dbReference type="ChEBI" id="CHEBI:30616"/>
    </ligand>
</feature>
<keyword evidence="6 13" id="KW-0067">ATP-binding</keyword>
<dbReference type="FunFam" id="3.40.50.620:FF:000015">
    <property type="entry name" value="NH(3)-dependent NAD(+) synthetase"/>
    <property type="match status" value="1"/>
</dbReference>
<gene>
    <name evidence="13 17" type="primary">nadE</name>
    <name evidence="17" type="ORF">G7057_07005</name>
</gene>
<dbReference type="NCBIfam" id="TIGR00552">
    <property type="entry name" value="nadE"/>
    <property type="match status" value="1"/>
</dbReference>
<keyword evidence="3 13" id="KW-0436">Ligase</keyword>
<evidence type="ECO:0000256" key="8">
    <source>
        <dbReference type="ARBA" id="ARBA00023027"/>
    </source>
</evidence>
<dbReference type="CDD" id="cd00553">
    <property type="entry name" value="NAD_synthase"/>
    <property type="match status" value="1"/>
</dbReference>
<dbReference type="GO" id="GO:0009435">
    <property type="term" value="P:NAD+ biosynthetic process"/>
    <property type="evidence" value="ECO:0007669"/>
    <property type="project" value="UniProtKB-UniRule"/>
</dbReference>
<evidence type="ECO:0000256" key="1">
    <source>
        <dbReference type="ARBA" id="ARBA00005859"/>
    </source>
</evidence>
<evidence type="ECO:0000256" key="5">
    <source>
        <dbReference type="ARBA" id="ARBA00022741"/>
    </source>
</evidence>
<feature type="binding site" evidence="13">
    <location>
        <position position="53"/>
    </location>
    <ligand>
        <name>Mg(2+)</name>
        <dbReference type="ChEBI" id="CHEBI:18420"/>
    </ligand>
</feature>
<dbReference type="EMBL" id="CP049740">
    <property type="protein sequence ID" value="QII82204.1"/>
    <property type="molecule type" value="Genomic_DNA"/>
</dbReference>
<organism evidence="17 18">
    <name type="scientific">Jeotgalibaca arthritidis</name>
    <dbReference type="NCBI Taxonomy" id="1868794"/>
    <lineage>
        <taxon>Bacteria</taxon>
        <taxon>Bacillati</taxon>
        <taxon>Bacillota</taxon>
        <taxon>Bacilli</taxon>
        <taxon>Lactobacillales</taxon>
        <taxon>Carnobacteriaceae</taxon>
        <taxon>Jeotgalibaca</taxon>
    </lineage>
</organism>
<dbReference type="InterPro" id="IPR022310">
    <property type="entry name" value="NAD/GMP_synthase"/>
</dbReference>
<protein>
    <recommendedName>
        <fullName evidence="12 13">NH(3)-dependent NAD(+) synthetase</fullName>
        <ecNumber evidence="11 13">6.3.1.5</ecNumber>
    </recommendedName>
</protein>
<evidence type="ECO:0000256" key="4">
    <source>
        <dbReference type="ARBA" id="ARBA00022723"/>
    </source>
</evidence>
<dbReference type="UniPathway" id="UPA00253">
    <property type="reaction ID" value="UER00333"/>
</dbReference>
<dbReference type="GO" id="GO:0005737">
    <property type="term" value="C:cytoplasm"/>
    <property type="evidence" value="ECO:0007669"/>
    <property type="project" value="InterPro"/>
</dbReference>
<comment type="pathway">
    <text evidence="13">Cofactor biosynthesis; NAD(+) biosynthesis; NAD(+) from deamido-NAD(+) (ammonia route): step 1/1.</text>
</comment>
<dbReference type="SUPFAM" id="SSF52402">
    <property type="entry name" value="Adenine nucleotide alpha hydrolases-like"/>
    <property type="match status" value="1"/>
</dbReference>
<sequence>MRPLQQDIIEALKVKSHIVAEEEIEASKAFLKDYLKAHPFLQSLVLGISGGQDSTLAGKIAQLAVEELRQETGNDKLRFIAVKLPYGKQLDETDVMDALAFIQPDQTISVNIKEATDAIVSALEENDSEISDFNKGNIKARQRMVVQYAIAGQTSGAVIGTDHAAESVTGFYTKFGDGAADILPLWRLNKGQGKAMLKVLNCPPHLYEKVPTADLEEDRPALPDEVALGVSYQAIDAYLEGKEINENEAQIIERWYVRSEHKRHLPITIYDDFWKQS</sequence>
<dbReference type="PANTHER" id="PTHR23090:SF7">
    <property type="entry name" value="NH(3)-DEPENDENT NAD(+) SYNTHETASE"/>
    <property type="match status" value="1"/>
</dbReference>
<dbReference type="GO" id="GO:0005524">
    <property type="term" value="F:ATP binding"/>
    <property type="evidence" value="ECO:0007669"/>
    <property type="project" value="UniProtKB-UniRule"/>
</dbReference>
<dbReference type="Pfam" id="PF02540">
    <property type="entry name" value="NAD_synthase"/>
    <property type="match status" value="1"/>
</dbReference>
<dbReference type="RefSeq" id="WP_166162307.1">
    <property type="nucleotide sequence ID" value="NZ_CP049740.1"/>
</dbReference>
<accession>A0A6G7KAA8</accession>